<evidence type="ECO:0000313" key="2">
    <source>
        <dbReference type="EMBL" id="CAH1206482.1"/>
    </source>
</evidence>
<evidence type="ECO:0000256" key="1">
    <source>
        <dbReference type="SAM" id="Phobius"/>
    </source>
</evidence>
<protein>
    <recommendedName>
        <fullName evidence="4">DUF4367 domain-containing protein</fullName>
    </recommendedName>
</protein>
<keyword evidence="1" id="KW-0812">Transmembrane</keyword>
<sequence length="324" mass="36502">MNERIKDWKENVDSISIPHELDQAIHQAINRGLEEENLAASQSRRKWFGKKKFHALAISGVILAFAGSAYAMTTFDLFQLRNDKGEVVMELHTNPDNGFDPPSLPEGKFHHEADEESIKNQLNPGEAAVAYFAVDDTVVILQKPFETNNIKEWNQTLEAYNLQVADGFADEYEFVSGGIESVDAIFPAPHLYDGYKQELKEKAKTSNESVAWKVVTDSVIGMPQMRKAVTIYRSTATEKEIKIIYNMDEFSEKVVIVGDKAPIIMKTEVAGKEAYYVDGLSEKQLYWMADRERGSTFKIIISTASSEISQEELVEIANQFVTNS</sequence>
<dbReference type="EMBL" id="CAKMMF010000012">
    <property type="protein sequence ID" value="CAH1206482.1"/>
    <property type="molecule type" value="Genomic_DNA"/>
</dbReference>
<name>A0ABM9CB02_9BACL</name>
<evidence type="ECO:0008006" key="4">
    <source>
        <dbReference type="Google" id="ProtNLM"/>
    </source>
</evidence>
<evidence type="ECO:0000313" key="3">
    <source>
        <dbReference type="Proteomes" id="UP000838686"/>
    </source>
</evidence>
<keyword evidence="1" id="KW-0472">Membrane</keyword>
<feature type="transmembrane region" description="Helical" evidence="1">
    <location>
        <begin position="53"/>
        <end position="72"/>
    </location>
</feature>
<accession>A0ABM9CB02</accession>
<comment type="caution">
    <text evidence="2">The sequence shown here is derived from an EMBL/GenBank/DDBJ whole genome shotgun (WGS) entry which is preliminary data.</text>
</comment>
<keyword evidence="1" id="KW-1133">Transmembrane helix</keyword>
<dbReference type="RefSeq" id="WP_236342889.1">
    <property type="nucleotide sequence ID" value="NZ_CAKMMF010000012.1"/>
</dbReference>
<organism evidence="2 3">
    <name type="scientific">Paenibacillus plantiphilus</name>
    <dbReference type="NCBI Taxonomy" id="2905650"/>
    <lineage>
        <taxon>Bacteria</taxon>
        <taxon>Bacillati</taxon>
        <taxon>Bacillota</taxon>
        <taxon>Bacilli</taxon>
        <taxon>Bacillales</taxon>
        <taxon>Paenibacillaceae</taxon>
        <taxon>Paenibacillus</taxon>
    </lineage>
</organism>
<proteinExistence type="predicted"/>
<dbReference type="Proteomes" id="UP000838686">
    <property type="component" value="Unassembled WGS sequence"/>
</dbReference>
<reference evidence="2" key="1">
    <citation type="submission" date="2022-01" db="EMBL/GenBank/DDBJ databases">
        <authorList>
            <person name="Criscuolo A."/>
        </authorList>
    </citation>
    <scope>NUCLEOTIDE SEQUENCE</scope>
    <source>
        <strain evidence="2">CIP111893</strain>
    </source>
</reference>
<keyword evidence="3" id="KW-1185">Reference proteome</keyword>
<gene>
    <name evidence="2" type="ORF">PAECIP111893_02574</name>
</gene>